<keyword evidence="2" id="KW-1185">Reference proteome</keyword>
<comment type="caution">
    <text evidence="1">The sequence shown here is derived from an EMBL/GenBank/DDBJ whole genome shotgun (WGS) entry which is preliminary data.</text>
</comment>
<proteinExistence type="predicted"/>
<accession>A0A7J8NL36</accession>
<protein>
    <submittedName>
        <fullName evidence="1">Uncharacterized protein</fullName>
    </submittedName>
</protein>
<gene>
    <name evidence="1" type="ORF">Golob_024442</name>
</gene>
<evidence type="ECO:0000313" key="1">
    <source>
        <dbReference type="EMBL" id="MBA0577563.1"/>
    </source>
</evidence>
<sequence>MKNQQLTLFMRLLIELNEQFDKIVDISL</sequence>
<organism evidence="1 2">
    <name type="scientific">Gossypium lobatum</name>
    <dbReference type="NCBI Taxonomy" id="34289"/>
    <lineage>
        <taxon>Eukaryota</taxon>
        <taxon>Viridiplantae</taxon>
        <taxon>Streptophyta</taxon>
        <taxon>Embryophyta</taxon>
        <taxon>Tracheophyta</taxon>
        <taxon>Spermatophyta</taxon>
        <taxon>Magnoliopsida</taxon>
        <taxon>eudicotyledons</taxon>
        <taxon>Gunneridae</taxon>
        <taxon>Pentapetalae</taxon>
        <taxon>rosids</taxon>
        <taxon>malvids</taxon>
        <taxon>Malvales</taxon>
        <taxon>Malvaceae</taxon>
        <taxon>Malvoideae</taxon>
        <taxon>Gossypium</taxon>
    </lineage>
</organism>
<dbReference type="Proteomes" id="UP000593572">
    <property type="component" value="Unassembled WGS sequence"/>
</dbReference>
<reference evidence="1 2" key="1">
    <citation type="journal article" date="2019" name="Genome Biol. Evol.">
        <title>Insights into the evolution of the New World diploid cottons (Gossypium, subgenus Houzingenia) based on genome sequencing.</title>
        <authorList>
            <person name="Grover C.E."/>
            <person name="Arick M.A. 2nd"/>
            <person name="Thrash A."/>
            <person name="Conover J.L."/>
            <person name="Sanders W.S."/>
            <person name="Peterson D.G."/>
            <person name="Frelichowski J.E."/>
            <person name="Scheffler J.A."/>
            <person name="Scheffler B.E."/>
            <person name="Wendel J.F."/>
        </authorList>
    </citation>
    <scope>NUCLEOTIDE SEQUENCE [LARGE SCALE GENOMIC DNA]</scope>
    <source>
        <strain evidence="1">157</strain>
        <tissue evidence="1">Leaf</tissue>
    </source>
</reference>
<dbReference type="AlphaFoldDB" id="A0A7J8NL36"/>
<feature type="non-terminal residue" evidence="1">
    <location>
        <position position="28"/>
    </location>
</feature>
<evidence type="ECO:0000313" key="2">
    <source>
        <dbReference type="Proteomes" id="UP000593572"/>
    </source>
</evidence>
<name>A0A7J8NL36_9ROSI</name>
<dbReference type="EMBL" id="JABEZX010356146">
    <property type="protein sequence ID" value="MBA0577563.1"/>
    <property type="molecule type" value="Genomic_DNA"/>
</dbReference>